<evidence type="ECO:0000259" key="4">
    <source>
        <dbReference type="Pfam" id="PF13359"/>
    </source>
</evidence>
<evidence type="ECO:0000256" key="2">
    <source>
        <dbReference type="ARBA" id="ARBA00022723"/>
    </source>
</evidence>
<gene>
    <name evidence="5" type="ORF">FSB_LOCUS51226</name>
</gene>
<sequence length="364" mass="41825">MDWVAWNKLKGSETRLGWDATKGTITAIDEWWERKLTEVLEAAKFQEKGLDNANLLDIMFEDIAATGNLAWAPSSGVLPSDLETPEEGLGDTSGDLSSPVDDDDEVETHNLTQPTQDKRKKRVSISSLHGKGKKGGAATMLTHQLSRICEAMELRNSVSLMEPRSSIRDIMERVCTLDDAEKGLDLYLMAARIFQKREKREMFVVMGEPHLQLKFLKDEAELLGRHYFTIWENHICSLREKYHLPDFQQASRGNKIEERFNYVHSSLRSVIERTFGVWKNKLRILRQMPSYDIEDQRKIVIATCVLHNFIRIHDREDEGFKWDELGSNADEGGEYNSSQESMENIHHEEMKVIRDNIARSICGL</sequence>
<dbReference type="InterPro" id="IPR027806">
    <property type="entry name" value="HARBI1_dom"/>
</dbReference>
<dbReference type="PANTHER" id="PTHR47851">
    <property type="entry name" value="OS06G0588700 PROTEIN-RELATED"/>
    <property type="match status" value="1"/>
</dbReference>
<dbReference type="Pfam" id="PF13359">
    <property type="entry name" value="DDE_Tnp_4"/>
    <property type="match status" value="1"/>
</dbReference>
<evidence type="ECO:0000256" key="1">
    <source>
        <dbReference type="ARBA" id="ARBA00001968"/>
    </source>
</evidence>
<dbReference type="PANTHER" id="PTHR47851:SF2">
    <property type="entry name" value="OS12G0207200 PROTEIN"/>
    <property type="match status" value="1"/>
</dbReference>
<evidence type="ECO:0000313" key="5">
    <source>
        <dbReference type="EMBL" id="SPD23344.1"/>
    </source>
</evidence>
<dbReference type="GO" id="GO:0046872">
    <property type="term" value="F:metal ion binding"/>
    <property type="evidence" value="ECO:0007669"/>
    <property type="project" value="UniProtKB-KW"/>
</dbReference>
<name>A0A2N9IGJ0_FAGSY</name>
<protein>
    <recommendedName>
        <fullName evidence="4">DDE Tnp4 domain-containing protein</fullName>
    </recommendedName>
</protein>
<feature type="domain" description="DDE Tnp4" evidence="4">
    <location>
        <begin position="218"/>
        <end position="308"/>
    </location>
</feature>
<organism evidence="5">
    <name type="scientific">Fagus sylvatica</name>
    <name type="common">Beechnut</name>
    <dbReference type="NCBI Taxonomy" id="28930"/>
    <lineage>
        <taxon>Eukaryota</taxon>
        <taxon>Viridiplantae</taxon>
        <taxon>Streptophyta</taxon>
        <taxon>Embryophyta</taxon>
        <taxon>Tracheophyta</taxon>
        <taxon>Spermatophyta</taxon>
        <taxon>Magnoliopsida</taxon>
        <taxon>eudicotyledons</taxon>
        <taxon>Gunneridae</taxon>
        <taxon>Pentapetalae</taxon>
        <taxon>rosids</taxon>
        <taxon>fabids</taxon>
        <taxon>Fagales</taxon>
        <taxon>Fagaceae</taxon>
        <taxon>Fagus</taxon>
    </lineage>
</organism>
<dbReference type="EMBL" id="OIVN01005624">
    <property type="protein sequence ID" value="SPD23344.1"/>
    <property type="molecule type" value="Genomic_DNA"/>
</dbReference>
<reference evidence="5" key="1">
    <citation type="submission" date="2018-02" db="EMBL/GenBank/DDBJ databases">
        <authorList>
            <person name="Cohen D.B."/>
            <person name="Kent A.D."/>
        </authorList>
    </citation>
    <scope>NUCLEOTIDE SEQUENCE</scope>
</reference>
<feature type="region of interest" description="Disordered" evidence="3">
    <location>
        <begin position="77"/>
        <end position="136"/>
    </location>
</feature>
<proteinExistence type="predicted"/>
<comment type="cofactor">
    <cofactor evidence="1">
        <name>a divalent metal cation</name>
        <dbReference type="ChEBI" id="CHEBI:60240"/>
    </cofactor>
</comment>
<accession>A0A2N9IGJ0</accession>
<dbReference type="AlphaFoldDB" id="A0A2N9IGJ0"/>
<evidence type="ECO:0000256" key="3">
    <source>
        <dbReference type="SAM" id="MobiDB-lite"/>
    </source>
</evidence>
<keyword evidence="2" id="KW-0479">Metal-binding</keyword>